<reference evidence="3" key="1">
    <citation type="submission" date="2021-01" db="EMBL/GenBank/DDBJ databases">
        <authorList>
            <person name="Corre E."/>
            <person name="Pelletier E."/>
            <person name="Niang G."/>
            <person name="Scheremetjew M."/>
            <person name="Finn R."/>
            <person name="Kale V."/>
            <person name="Holt S."/>
            <person name="Cochrane G."/>
            <person name="Meng A."/>
            <person name="Brown T."/>
            <person name="Cohen L."/>
        </authorList>
    </citation>
    <scope>NUCLEOTIDE SEQUENCE</scope>
    <source>
        <strain evidence="3">CCMP3105</strain>
    </source>
</reference>
<feature type="domain" description="N-acetyltransferase" evidence="2">
    <location>
        <begin position="361"/>
        <end position="500"/>
    </location>
</feature>
<dbReference type="Pfam" id="PF00583">
    <property type="entry name" value="Acetyltransf_1"/>
    <property type="match status" value="1"/>
</dbReference>
<evidence type="ECO:0000313" key="3">
    <source>
        <dbReference type="EMBL" id="CAE4658124.1"/>
    </source>
</evidence>
<dbReference type="InterPro" id="IPR016181">
    <property type="entry name" value="Acyl_CoA_acyltransferase"/>
</dbReference>
<feature type="region of interest" description="Disordered" evidence="1">
    <location>
        <begin position="327"/>
        <end position="346"/>
    </location>
</feature>
<dbReference type="Gene3D" id="3.40.630.30">
    <property type="match status" value="1"/>
</dbReference>
<dbReference type="PROSITE" id="PS51186">
    <property type="entry name" value="GNAT"/>
    <property type="match status" value="1"/>
</dbReference>
<proteinExistence type="predicted"/>
<dbReference type="EMBL" id="HBNR01081050">
    <property type="protein sequence ID" value="CAE4658124.1"/>
    <property type="molecule type" value="Transcribed_RNA"/>
</dbReference>
<dbReference type="InterPro" id="IPR000182">
    <property type="entry name" value="GNAT_dom"/>
</dbReference>
<dbReference type="GO" id="GO:0016747">
    <property type="term" value="F:acyltransferase activity, transferring groups other than amino-acyl groups"/>
    <property type="evidence" value="ECO:0007669"/>
    <property type="project" value="InterPro"/>
</dbReference>
<protein>
    <recommendedName>
        <fullName evidence="2">N-acetyltransferase domain-containing protein</fullName>
    </recommendedName>
</protein>
<organism evidence="3">
    <name type="scientific">Alexandrium monilatum</name>
    <dbReference type="NCBI Taxonomy" id="311494"/>
    <lineage>
        <taxon>Eukaryota</taxon>
        <taxon>Sar</taxon>
        <taxon>Alveolata</taxon>
        <taxon>Dinophyceae</taxon>
        <taxon>Gonyaulacales</taxon>
        <taxon>Pyrocystaceae</taxon>
        <taxon>Alexandrium</taxon>
    </lineage>
</organism>
<evidence type="ECO:0000259" key="2">
    <source>
        <dbReference type="PROSITE" id="PS51186"/>
    </source>
</evidence>
<accession>A0A7S4SWJ9</accession>
<dbReference type="CDD" id="cd04301">
    <property type="entry name" value="NAT_SF"/>
    <property type="match status" value="1"/>
</dbReference>
<dbReference type="AlphaFoldDB" id="A0A7S4SWJ9"/>
<evidence type="ECO:0000256" key="1">
    <source>
        <dbReference type="SAM" id="MobiDB-lite"/>
    </source>
</evidence>
<sequence length="505" mass="54683">MEGLDDQGEREQVLTLVRGDAAALGRACEQYRSDPDVVLAAVARYPEALQHAGRRLLESRRFMVEVAHCSHEALDYAPERWRTDGEVLRAAARRSATAPGLEVMALHSGSPAYEGETLRLVAACNEWSTTMSSCRFRRVLRGRDCSGADPGAASPRTSEAPPEAAEGAVRHRLVVHLESGYLRFHVVSCLWVYALAVVPTILGQTDAEVLVRGQPLPAGECNLFGLGRCESAAHFGQSGLVEKGFTIREKAGVVVSIFVELFLGGDAVVAPAQEEGGAAGTGRRAAVWYVPEQDRSLWKQLVSLRGEPRIDEVIFKPWARKVAPCCPASPVSGTNDKEAARTPEGLPARRPPLAVELLEDILGDEPSEGLLKQVFELSRQTFAVGFGALQGREDVAPPFQLTLAADASRTGVLGYLLYELGQAHLKIQQMAVMDTSRRRGCGAALVRWAEQRALAAGCVHLEARALKLSLPFYTRMGFVVKRGGVLDPDGVDVELVLGARQYSSR</sequence>
<dbReference type="SUPFAM" id="SSF55729">
    <property type="entry name" value="Acyl-CoA N-acyltransferases (Nat)"/>
    <property type="match status" value="1"/>
</dbReference>
<gene>
    <name evidence="3" type="ORF">AMON00008_LOCUS57939</name>
</gene>
<name>A0A7S4SWJ9_9DINO</name>